<protein>
    <submittedName>
        <fullName evidence="3">Uncharacterized protein</fullName>
    </submittedName>
</protein>
<dbReference type="EMBL" id="RYZW01000069">
    <property type="protein sequence ID" value="TDZ53540.1"/>
    <property type="molecule type" value="Genomic_DNA"/>
</dbReference>
<feature type="chain" id="PRO_5020602768" evidence="2">
    <location>
        <begin position="21"/>
        <end position="160"/>
    </location>
</feature>
<evidence type="ECO:0000313" key="3">
    <source>
        <dbReference type="EMBL" id="TDZ53540.1"/>
    </source>
</evidence>
<gene>
    <name evidence="3" type="ORF">CTRI78_v006927</name>
</gene>
<keyword evidence="4" id="KW-1185">Reference proteome</keyword>
<organism evidence="3 4">
    <name type="scientific">Colletotrichum trifolii</name>
    <dbReference type="NCBI Taxonomy" id="5466"/>
    <lineage>
        <taxon>Eukaryota</taxon>
        <taxon>Fungi</taxon>
        <taxon>Dikarya</taxon>
        <taxon>Ascomycota</taxon>
        <taxon>Pezizomycotina</taxon>
        <taxon>Sordariomycetes</taxon>
        <taxon>Hypocreomycetidae</taxon>
        <taxon>Glomerellales</taxon>
        <taxon>Glomerellaceae</taxon>
        <taxon>Colletotrichum</taxon>
        <taxon>Colletotrichum orbiculare species complex</taxon>
    </lineage>
</organism>
<evidence type="ECO:0000256" key="2">
    <source>
        <dbReference type="SAM" id="SignalP"/>
    </source>
</evidence>
<sequence>MQTVAYWGVLLLVLSTQAFAAPSLHNHLQRHRDRVATHAHISHENFVMAKRHESTPVKAVVHNYQTTDNLSTDKTAKEFSSVAEKVLLWPEQKTAAASPKEESAQDEQTVSIGQRSQRDASWAIKLERGPHDIDGRYLDAATKLLRAHAAGKHDGFRRGV</sequence>
<name>A0A4R8RDW9_COLTR</name>
<dbReference type="Proteomes" id="UP000295703">
    <property type="component" value="Unassembled WGS sequence"/>
</dbReference>
<dbReference type="AlphaFoldDB" id="A0A4R8RDW9"/>
<feature type="region of interest" description="Disordered" evidence="1">
    <location>
        <begin position="92"/>
        <end position="116"/>
    </location>
</feature>
<accession>A0A4R8RDW9</accession>
<evidence type="ECO:0000256" key="1">
    <source>
        <dbReference type="SAM" id="MobiDB-lite"/>
    </source>
</evidence>
<evidence type="ECO:0000313" key="4">
    <source>
        <dbReference type="Proteomes" id="UP000295703"/>
    </source>
</evidence>
<feature type="compositionally biased region" description="Polar residues" evidence="1">
    <location>
        <begin position="106"/>
        <end position="115"/>
    </location>
</feature>
<comment type="caution">
    <text evidence="3">The sequence shown here is derived from an EMBL/GenBank/DDBJ whole genome shotgun (WGS) entry which is preliminary data.</text>
</comment>
<feature type="signal peptide" evidence="2">
    <location>
        <begin position="1"/>
        <end position="20"/>
    </location>
</feature>
<reference evidence="3 4" key="1">
    <citation type="submission" date="2018-12" db="EMBL/GenBank/DDBJ databases">
        <title>Genome sequence and assembly of Colletotrichum trifolii.</title>
        <authorList>
            <person name="Gan P."/>
            <person name="Shirasu K."/>
        </authorList>
    </citation>
    <scope>NUCLEOTIDE SEQUENCE [LARGE SCALE GENOMIC DNA]</scope>
    <source>
        <strain evidence="3 4">543-2</strain>
    </source>
</reference>
<keyword evidence="2" id="KW-0732">Signal</keyword>
<proteinExistence type="predicted"/>